<dbReference type="InterPro" id="IPR043129">
    <property type="entry name" value="ATPase_NBD"/>
</dbReference>
<dbReference type="InterPro" id="IPR000577">
    <property type="entry name" value="Carb_kinase_FGGY"/>
</dbReference>
<dbReference type="FunFam" id="3.30.420.40:FF:000008">
    <property type="entry name" value="Glycerol kinase"/>
    <property type="match status" value="1"/>
</dbReference>
<dbReference type="InterPro" id="IPR018484">
    <property type="entry name" value="FGGY_N"/>
</dbReference>
<dbReference type="PIRSF" id="PIRSF000538">
    <property type="entry name" value="GlpK"/>
    <property type="match status" value="1"/>
</dbReference>
<dbReference type="Proteomes" id="UP000539350">
    <property type="component" value="Unassembled WGS sequence"/>
</dbReference>
<dbReference type="SUPFAM" id="SSF53067">
    <property type="entry name" value="Actin-like ATPase domain"/>
    <property type="match status" value="2"/>
</dbReference>
<dbReference type="Gene3D" id="3.30.420.40">
    <property type="match status" value="2"/>
</dbReference>
<dbReference type="InterPro" id="IPR018483">
    <property type="entry name" value="Carb_kinase_FGGY_CS"/>
</dbReference>
<dbReference type="InterPro" id="IPR018485">
    <property type="entry name" value="FGGY_C"/>
</dbReference>
<evidence type="ECO:0000256" key="5">
    <source>
        <dbReference type="ARBA" id="ARBA00022741"/>
    </source>
</evidence>
<evidence type="ECO:0000256" key="1">
    <source>
        <dbReference type="ARBA" id="ARBA00005190"/>
    </source>
</evidence>
<dbReference type="GO" id="GO:0005524">
    <property type="term" value="F:ATP binding"/>
    <property type="evidence" value="ECO:0007669"/>
    <property type="project" value="UniProtKB-KW"/>
</dbReference>
<comment type="similarity">
    <text evidence="2 11">Belongs to the FGGY kinase family.</text>
</comment>
<keyword evidence="5" id="KW-0547">Nucleotide-binding</keyword>
<comment type="pathway">
    <text evidence="1">Polyol metabolism; glycerol degradation via glycerol kinase pathway; sn-glycerol 3-phosphate from glycerol: step 1/1.</text>
</comment>
<protein>
    <recommendedName>
        <fullName evidence="3">glycerol kinase</fullName>
        <ecNumber evidence="3">2.7.1.30</ecNumber>
    </recommendedName>
    <alternativeName>
        <fullName evidence="9">ATP:glycerol 3-phosphotransferase</fullName>
    </alternativeName>
</protein>
<feature type="domain" description="Carbohydrate kinase FGGY C-terminal" evidence="13">
    <location>
        <begin position="260"/>
        <end position="448"/>
    </location>
</feature>
<keyword evidence="7" id="KW-0319">Glycerol metabolism</keyword>
<dbReference type="PANTHER" id="PTHR10196">
    <property type="entry name" value="SUGAR KINASE"/>
    <property type="match status" value="1"/>
</dbReference>
<evidence type="ECO:0000256" key="2">
    <source>
        <dbReference type="ARBA" id="ARBA00009156"/>
    </source>
</evidence>
<comment type="catalytic activity">
    <reaction evidence="10">
        <text>glycerol + ATP = sn-glycerol 3-phosphate + ADP + H(+)</text>
        <dbReference type="Rhea" id="RHEA:21644"/>
        <dbReference type="ChEBI" id="CHEBI:15378"/>
        <dbReference type="ChEBI" id="CHEBI:17754"/>
        <dbReference type="ChEBI" id="CHEBI:30616"/>
        <dbReference type="ChEBI" id="CHEBI:57597"/>
        <dbReference type="ChEBI" id="CHEBI:456216"/>
        <dbReference type="EC" id="2.7.1.30"/>
    </reaction>
</comment>
<dbReference type="PANTHER" id="PTHR10196:SF69">
    <property type="entry name" value="GLYCEROL KINASE"/>
    <property type="match status" value="1"/>
</dbReference>
<dbReference type="PROSITE" id="PS00933">
    <property type="entry name" value="FGGY_KINASES_1"/>
    <property type="match status" value="1"/>
</dbReference>
<feature type="domain" description="Carbohydrate kinase FGGY N-terminal" evidence="12">
    <location>
        <begin position="4"/>
        <end position="251"/>
    </location>
</feature>
<evidence type="ECO:0000256" key="8">
    <source>
        <dbReference type="ARBA" id="ARBA00022840"/>
    </source>
</evidence>
<comment type="caution">
    <text evidence="14">The sequence shown here is derived from an EMBL/GenBank/DDBJ whole genome shotgun (WGS) entry which is preliminary data.</text>
</comment>
<dbReference type="NCBIfam" id="NF000756">
    <property type="entry name" value="PRK00047.1"/>
    <property type="match status" value="1"/>
</dbReference>
<dbReference type="EC" id="2.7.1.30" evidence="3"/>
<dbReference type="EMBL" id="JACFXU010000013">
    <property type="protein sequence ID" value="MBA6412504.1"/>
    <property type="molecule type" value="Genomic_DNA"/>
</dbReference>
<dbReference type="FunFam" id="3.30.420.40:FF:000007">
    <property type="entry name" value="Glycerol kinase"/>
    <property type="match status" value="1"/>
</dbReference>
<keyword evidence="4 11" id="KW-0808">Transferase</keyword>
<accession>A0A7W2YJD2</accession>
<gene>
    <name evidence="14" type="primary">glpK</name>
    <name evidence="14" type="ORF">H2508_05210</name>
</gene>
<keyword evidence="15" id="KW-1185">Reference proteome</keyword>
<evidence type="ECO:0000313" key="15">
    <source>
        <dbReference type="Proteomes" id="UP000539350"/>
    </source>
</evidence>
<evidence type="ECO:0000313" key="14">
    <source>
        <dbReference type="EMBL" id="MBA6412504.1"/>
    </source>
</evidence>
<evidence type="ECO:0000256" key="3">
    <source>
        <dbReference type="ARBA" id="ARBA00012099"/>
    </source>
</evidence>
<dbReference type="Pfam" id="PF02782">
    <property type="entry name" value="FGGY_C"/>
    <property type="match status" value="1"/>
</dbReference>
<dbReference type="GO" id="GO:0006071">
    <property type="term" value="P:glycerol metabolic process"/>
    <property type="evidence" value="ECO:0007669"/>
    <property type="project" value="UniProtKB-KW"/>
</dbReference>
<evidence type="ECO:0000259" key="12">
    <source>
        <dbReference type="Pfam" id="PF00370"/>
    </source>
</evidence>
<name>A0A7W2YJD2_9GAMM</name>
<dbReference type="PROSITE" id="PS00445">
    <property type="entry name" value="FGGY_KINASES_2"/>
    <property type="match status" value="1"/>
</dbReference>
<dbReference type="Pfam" id="PF00370">
    <property type="entry name" value="FGGY_N"/>
    <property type="match status" value="1"/>
</dbReference>
<dbReference type="RefSeq" id="WP_182169643.1">
    <property type="nucleotide sequence ID" value="NZ_JACFXU010000013.1"/>
</dbReference>
<dbReference type="InterPro" id="IPR005999">
    <property type="entry name" value="Glycerol_kin"/>
</dbReference>
<evidence type="ECO:0000259" key="13">
    <source>
        <dbReference type="Pfam" id="PF02782"/>
    </source>
</evidence>
<proteinExistence type="inferred from homology"/>
<organism evidence="14 15">
    <name type="scientific">Sediminihaliea albiluteola</name>
    <dbReference type="NCBI Taxonomy" id="2758564"/>
    <lineage>
        <taxon>Bacteria</taxon>
        <taxon>Pseudomonadati</taxon>
        <taxon>Pseudomonadota</taxon>
        <taxon>Gammaproteobacteria</taxon>
        <taxon>Cellvibrionales</taxon>
        <taxon>Halieaceae</taxon>
        <taxon>Sediminihaliea</taxon>
    </lineage>
</organism>
<reference evidence="14 15" key="1">
    <citation type="submission" date="2020-07" db="EMBL/GenBank/DDBJ databases">
        <title>Halieaceae bacterium, F7430, whole genome shotgun sequencing project.</title>
        <authorList>
            <person name="Jiang S."/>
            <person name="Liu Z.W."/>
            <person name="Du Z.J."/>
        </authorList>
    </citation>
    <scope>NUCLEOTIDE SEQUENCE [LARGE SCALE GENOMIC DNA]</scope>
    <source>
        <strain evidence="14 15">F7430</strain>
    </source>
</reference>
<dbReference type="CDD" id="cd07786">
    <property type="entry name" value="FGGY_EcGK_like"/>
    <property type="match status" value="1"/>
</dbReference>
<evidence type="ECO:0000256" key="9">
    <source>
        <dbReference type="ARBA" id="ARBA00043149"/>
    </source>
</evidence>
<dbReference type="GO" id="GO:0006072">
    <property type="term" value="P:glycerol-3-phosphate metabolic process"/>
    <property type="evidence" value="ECO:0007669"/>
    <property type="project" value="InterPro"/>
</dbReference>
<evidence type="ECO:0000256" key="10">
    <source>
        <dbReference type="ARBA" id="ARBA00052101"/>
    </source>
</evidence>
<keyword evidence="8" id="KW-0067">ATP-binding</keyword>
<dbReference type="NCBIfam" id="TIGR01311">
    <property type="entry name" value="glycerol_kin"/>
    <property type="match status" value="1"/>
</dbReference>
<sequence length="496" mass="53972">MASYVLAIDQGTTGSTVALMDDQGRLCASVNNEFPQHYPQPGWVEHEAADIWKSVKKGIASILRKGLCKPTDIAAIGITNQRETTLLWDRRSGEALNKAIVWQCRRTTEFCEKLKSDGHEKMVKRKSGLVLDPYFSASKFRWLLRNTKGIKTALNAGRVAGGTVDSYLIWQLSGGQRHVSDVSNASRTSLMNLATLDWDNELLELFDVPRDILPEIVPSSGVLATTQGIKGLPDGIPIAGVAGDQQAALFGQACFTPGDAKCTFGTGSFILMNTGTEPLDSHSGLLTTVAWQLGSKKPVYALEGGAFVCGAAVQWLRDELQIIRRSAEVETLARQVDDHGGVEFVPALTGLGAPHWAPEARGVICGLTRGSGRAHIARATLDAMALQNADILLAMERDLGKRMKPLRVDGGASANDLLMQIQADVLGRKLIRPQVVETTVAGACYLAGLGVGLWQKPADIRKIWQSDAEFRVKMKPQQRRQRVSSWQRALDRALIL</sequence>
<evidence type="ECO:0000256" key="4">
    <source>
        <dbReference type="ARBA" id="ARBA00022679"/>
    </source>
</evidence>
<evidence type="ECO:0000256" key="11">
    <source>
        <dbReference type="RuleBase" id="RU003733"/>
    </source>
</evidence>
<dbReference type="GO" id="GO:0004370">
    <property type="term" value="F:glycerol kinase activity"/>
    <property type="evidence" value="ECO:0007669"/>
    <property type="project" value="UniProtKB-EC"/>
</dbReference>
<dbReference type="GO" id="GO:0005829">
    <property type="term" value="C:cytosol"/>
    <property type="evidence" value="ECO:0007669"/>
    <property type="project" value="TreeGrafter"/>
</dbReference>
<dbReference type="AlphaFoldDB" id="A0A7W2YJD2"/>
<evidence type="ECO:0000256" key="7">
    <source>
        <dbReference type="ARBA" id="ARBA00022798"/>
    </source>
</evidence>
<evidence type="ECO:0000256" key="6">
    <source>
        <dbReference type="ARBA" id="ARBA00022777"/>
    </source>
</evidence>
<keyword evidence="6 11" id="KW-0418">Kinase</keyword>